<evidence type="ECO:0000313" key="2">
    <source>
        <dbReference type="Proteomes" id="UP001057452"/>
    </source>
</evidence>
<comment type="caution">
    <text evidence="1">The sequence shown here is derived from an EMBL/GenBank/DDBJ whole genome shotgun (WGS) entry which is preliminary data.</text>
</comment>
<evidence type="ECO:0000313" key="1">
    <source>
        <dbReference type="EMBL" id="KAI4816454.1"/>
    </source>
</evidence>
<dbReference type="Proteomes" id="UP001057452">
    <property type="component" value="Chromosome 12"/>
</dbReference>
<feature type="non-terminal residue" evidence="1">
    <location>
        <position position="65"/>
    </location>
</feature>
<proteinExistence type="predicted"/>
<sequence>SPGCPVVSHTNAFTCLRAEVSPDFSGSKQAVNIRPHHSIVLDSQETALSPPTPRIYVADSASASH</sequence>
<accession>A0ACB9WT30</accession>
<name>A0ACB9WT30_CHAAC</name>
<gene>
    <name evidence="1" type="ORF">KUCAC02_008781</name>
</gene>
<protein>
    <submittedName>
        <fullName evidence="1">Uncharacterized protein</fullName>
    </submittedName>
</protein>
<keyword evidence="2" id="KW-1185">Reference proteome</keyword>
<dbReference type="EMBL" id="CM043796">
    <property type="protein sequence ID" value="KAI4816454.1"/>
    <property type="molecule type" value="Genomic_DNA"/>
</dbReference>
<organism evidence="1 2">
    <name type="scientific">Chaenocephalus aceratus</name>
    <name type="common">Blackfin icefish</name>
    <name type="synonym">Chaenichthys aceratus</name>
    <dbReference type="NCBI Taxonomy" id="36190"/>
    <lineage>
        <taxon>Eukaryota</taxon>
        <taxon>Metazoa</taxon>
        <taxon>Chordata</taxon>
        <taxon>Craniata</taxon>
        <taxon>Vertebrata</taxon>
        <taxon>Euteleostomi</taxon>
        <taxon>Actinopterygii</taxon>
        <taxon>Neopterygii</taxon>
        <taxon>Teleostei</taxon>
        <taxon>Neoteleostei</taxon>
        <taxon>Acanthomorphata</taxon>
        <taxon>Eupercaria</taxon>
        <taxon>Perciformes</taxon>
        <taxon>Notothenioidei</taxon>
        <taxon>Channichthyidae</taxon>
        <taxon>Chaenocephalus</taxon>
    </lineage>
</organism>
<reference evidence="1" key="1">
    <citation type="submission" date="2022-05" db="EMBL/GenBank/DDBJ databases">
        <title>Chromosome-level genome of Chaenocephalus aceratus.</title>
        <authorList>
            <person name="Park H."/>
        </authorList>
    </citation>
    <scope>NUCLEOTIDE SEQUENCE</scope>
    <source>
        <strain evidence="1">KU_202001</strain>
    </source>
</reference>
<feature type="non-terminal residue" evidence="1">
    <location>
        <position position="1"/>
    </location>
</feature>